<accession>A0A0F9WES2</accession>
<dbReference type="GeneID" id="36319717"/>
<dbReference type="GO" id="GO:0042781">
    <property type="term" value="F:3'-tRNA processing endoribonuclease activity"/>
    <property type="evidence" value="ECO:0007669"/>
    <property type="project" value="UniProtKB-EC"/>
</dbReference>
<evidence type="ECO:0000256" key="8">
    <source>
        <dbReference type="ARBA" id="ARBA00022759"/>
    </source>
</evidence>
<gene>
    <name evidence="11" type="ORF">AAJ76_2500012483</name>
</gene>
<dbReference type="Gene3D" id="3.60.15.10">
    <property type="entry name" value="Ribonuclease Z/Hydroxyacylglutathione hydrolase-like"/>
    <property type="match status" value="1"/>
</dbReference>
<evidence type="ECO:0000256" key="2">
    <source>
        <dbReference type="ARBA" id="ARBA00001947"/>
    </source>
</evidence>
<dbReference type="PANTHER" id="PTHR12553:SF49">
    <property type="entry name" value="ZINC PHOSPHODIESTERASE ELAC PROTEIN 2"/>
    <property type="match status" value="1"/>
</dbReference>
<protein>
    <recommendedName>
        <fullName evidence="4">ribonuclease Z</fullName>
        <ecNumber evidence="4">3.1.26.11</ecNumber>
    </recommendedName>
</protein>
<reference evidence="11 12" key="1">
    <citation type="journal article" date="2015" name="Environ. Microbiol.">
        <title>Genome analyses suggest the presence of polyploidy and recent human-driven expansions in eight global populations of the honeybee pathogen Nosema ceranae.</title>
        <authorList>
            <person name="Pelin A."/>
            <person name="Selman M."/>
            <person name="Aris-Brosou S."/>
            <person name="Farinelli L."/>
            <person name="Corradi N."/>
        </authorList>
    </citation>
    <scope>NUCLEOTIDE SEQUENCE [LARGE SCALE GENOMIC DNA]</scope>
    <source>
        <strain evidence="11 12">PA08 1199</strain>
    </source>
</reference>
<dbReference type="Pfam" id="PF23023">
    <property type="entry name" value="Anti-Pycsar_Apyc1"/>
    <property type="match status" value="1"/>
</dbReference>
<keyword evidence="12" id="KW-1185">Reference proteome</keyword>
<evidence type="ECO:0000256" key="7">
    <source>
        <dbReference type="ARBA" id="ARBA00022723"/>
    </source>
</evidence>
<keyword evidence="5" id="KW-0819">tRNA processing</keyword>
<evidence type="ECO:0000256" key="3">
    <source>
        <dbReference type="ARBA" id="ARBA00007823"/>
    </source>
</evidence>
<comment type="catalytic activity">
    <reaction evidence="1">
        <text>Endonucleolytic cleavage of RNA, removing extra 3' nucleotides from tRNA precursor, generating 3' termini of tRNAs. A 3'-hydroxy group is left at the tRNA terminus and a 5'-phosphoryl group is left at the trailer molecule.</text>
        <dbReference type="EC" id="3.1.26.11"/>
    </reaction>
</comment>
<dbReference type="OrthoDB" id="527344at2759"/>
<dbReference type="GO" id="GO:0005739">
    <property type="term" value="C:mitochondrion"/>
    <property type="evidence" value="ECO:0007669"/>
    <property type="project" value="TreeGrafter"/>
</dbReference>
<dbReference type="AlphaFoldDB" id="A0A0F9WES2"/>
<comment type="similarity">
    <text evidence="3">Belongs to the RNase Z family.</text>
</comment>
<dbReference type="InterPro" id="IPR036866">
    <property type="entry name" value="RibonucZ/Hydroxyglut_hydro"/>
</dbReference>
<evidence type="ECO:0000313" key="12">
    <source>
        <dbReference type="Proteomes" id="UP000034350"/>
    </source>
</evidence>
<dbReference type="VEuPathDB" id="MicrosporidiaDB:NCER_100128"/>
<dbReference type="GO" id="GO:0046872">
    <property type="term" value="F:metal ion binding"/>
    <property type="evidence" value="ECO:0007669"/>
    <property type="project" value="UniProtKB-KW"/>
</dbReference>
<keyword evidence="6" id="KW-0540">Nuclease</keyword>
<dbReference type="VEuPathDB" id="MicrosporidiaDB:AAJ76_2500012483"/>
<dbReference type="CDD" id="cd07718">
    <property type="entry name" value="RNaseZ_ELAC1_ELAC2-C-term-like_MBL-fold"/>
    <property type="match status" value="1"/>
</dbReference>
<keyword evidence="7" id="KW-0479">Metal-binding</keyword>
<dbReference type="Proteomes" id="UP000034350">
    <property type="component" value="Unassembled WGS sequence"/>
</dbReference>
<dbReference type="GO" id="GO:1990180">
    <property type="term" value="P:mitochondrial tRNA 3'-end processing"/>
    <property type="evidence" value="ECO:0007669"/>
    <property type="project" value="TreeGrafter"/>
</dbReference>
<comment type="cofactor">
    <cofactor evidence="2">
        <name>Zn(2+)</name>
        <dbReference type="ChEBI" id="CHEBI:29105"/>
    </cofactor>
</comment>
<dbReference type="InterPro" id="IPR047151">
    <property type="entry name" value="RNZ2-like"/>
</dbReference>
<sequence length="578" mass="67571">MYSSIKFLSTKSGKSVVLTVESKSYIFNLFEGFQRYCIESKVHLKNICAIFIPDKKCIPPLCGLYLTLRDMNVEILKIVCNSKIQLLIKKAYTFCPPNKLQIQFYDLNYDDEFISVSKKYILQIKKFKGRFRVENVPSCIPKFMYKDLVAGKKVQINDKVYNGDDYMEPDIKFKKIYLIIDDTLTPTEEDKVICFKKKDFLRYQFRDLWYINNPKTIDFISQYNLLSEFSKISSNFLLPSLPRFRKKISRRKSFYKRAKWKHIFLFTRIINSNDCFIYNKEVKDFVLHREPRKILNYSNNNFLQYSDKDSFVLTLGSGCAIPSKYRNVSCLLVSIKSKVFLFDCGEDSLNQLLRLNGSYKVLQKIGTIFISHSHGDHNLGLVNLLSKIKHKVNLFAPQCILDFVSLFNENIKCFATDSAKELEQNYYKSVDKKSIDNYILHFTLDNFVFVSICGCKHNLDSCSVSIEYKNIKISYSGDTRPSCLFADMACNSDILIHESTFDNENEEKAIKTNHSTLNDAYNIFLRSKSKVLLLTHFSQRYSKKFDTYTLGIPCYDFYKYTLGKSKTIKELDEFSKNM</sequence>
<dbReference type="VEuPathDB" id="MicrosporidiaDB:G9O61_00g009300"/>
<name>A0A0F9WES2_9MICR</name>
<dbReference type="EC" id="3.1.26.11" evidence="4"/>
<evidence type="ECO:0000313" key="11">
    <source>
        <dbReference type="EMBL" id="KKO75290.1"/>
    </source>
</evidence>
<evidence type="ECO:0000256" key="6">
    <source>
        <dbReference type="ARBA" id="ARBA00022722"/>
    </source>
</evidence>
<dbReference type="PANTHER" id="PTHR12553">
    <property type="entry name" value="ZINC PHOSPHODIESTERASE ELAC PROTEIN 2"/>
    <property type="match status" value="1"/>
</dbReference>
<keyword evidence="8" id="KW-0255">Endonuclease</keyword>
<comment type="caution">
    <text evidence="11">The sequence shown here is derived from an EMBL/GenBank/DDBJ whole genome shotgun (WGS) entry which is preliminary data.</text>
</comment>
<dbReference type="RefSeq" id="XP_024331032.1">
    <property type="nucleotide sequence ID" value="XM_024474789.1"/>
</dbReference>
<keyword evidence="9" id="KW-0378">Hydrolase</keyword>
<evidence type="ECO:0000256" key="9">
    <source>
        <dbReference type="ARBA" id="ARBA00022801"/>
    </source>
</evidence>
<dbReference type="SUPFAM" id="SSF56281">
    <property type="entry name" value="Metallo-hydrolase/oxidoreductase"/>
    <property type="match status" value="1"/>
</dbReference>
<evidence type="ECO:0000256" key="1">
    <source>
        <dbReference type="ARBA" id="ARBA00000402"/>
    </source>
</evidence>
<proteinExistence type="inferred from homology"/>
<keyword evidence="10" id="KW-0862">Zinc</keyword>
<evidence type="ECO:0000256" key="4">
    <source>
        <dbReference type="ARBA" id="ARBA00012477"/>
    </source>
</evidence>
<evidence type="ECO:0000256" key="5">
    <source>
        <dbReference type="ARBA" id="ARBA00022694"/>
    </source>
</evidence>
<organism evidence="11 12">
    <name type="scientific">Vairimorpha ceranae</name>
    <dbReference type="NCBI Taxonomy" id="40302"/>
    <lineage>
        <taxon>Eukaryota</taxon>
        <taxon>Fungi</taxon>
        <taxon>Fungi incertae sedis</taxon>
        <taxon>Microsporidia</taxon>
        <taxon>Nosematidae</taxon>
        <taxon>Vairimorpha</taxon>
    </lineage>
</organism>
<dbReference type="EMBL" id="JPQZ01000025">
    <property type="protein sequence ID" value="KKO75290.1"/>
    <property type="molecule type" value="Genomic_DNA"/>
</dbReference>
<evidence type="ECO:0000256" key="10">
    <source>
        <dbReference type="ARBA" id="ARBA00022833"/>
    </source>
</evidence>